<protein>
    <submittedName>
        <fullName evidence="11">General L-amino acid transport system permease protein</fullName>
    </submittedName>
</protein>
<feature type="transmembrane region" description="Helical" evidence="9">
    <location>
        <begin position="136"/>
        <end position="154"/>
    </location>
</feature>
<feature type="transmembrane region" description="Helical" evidence="9">
    <location>
        <begin position="187"/>
        <end position="209"/>
    </location>
</feature>
<accession>A0A7W6FI44</accession>
<dbReference type="Proteomes" id="UP000545490">
    <property type="component" value="Unassembled WGS sequence"/>
</dbReference>
<dbReference type="AlphaFoldDB" id="A0A7W6FI44"/>
<dbReference type="SUPFAM" id="SSF161098">
    <property type="entry name" value="MetI-like"/>
    <property type="match status" value="1"/>
</dbReference>
<keyword evidence="4" id="KW-1003">Cell membrane</keyword>
<evidence type="ECO:0000259" key="10">
    <source>
        <dbReference type="PROSITE" id="PS50928"/>
    </source>
</evidence>
<dbReference type="GO" id="GO:0006865">
    <property type="term" value="P:amino acid transport"/>
    <property type="evidence" value="ECO:0007669"/>
    <property type="project" value="UniProtKB-KW"/>
</dbReference>
<dbReference type="CDD" id="cd06261">
    <property type="entry name" value="TM_PBP2"/>
    <property type="match status" value="1"/>
</dbReference>
<dbReference type="Gene3D" id="1.10.3720.10">
    <property type="entry name" value="MetI-like"/>
    <property type="match status" value="2"/>
</dbReference>
<evidence type="ECO:0000256" key="2">
    <source>
        <dbReference type="ARBA" id="ARBA00010072"/>
    </source>
</evidence>
<feature type="transmembrane region" description="Helical" evidence="9">
    <location>
        <begin position="25"/>
        <end position="47"/>
    </location>
</feature>
<evidence type="ECO:0000256" key="6">
    <source>
        <dbReference type="ARBA" id="ARBA00022970"/>
    </source>
</evidence>
<dbReference type="PROSITE" id="PS50928">
    <property type="entry name" value="ABC_TM1"/>
    <property type="match status" value="1"/>
</dbReference>
<dbReference type="PANTHER" id="PTHR30614:SF37">
    <property type="entry name" value="AMINO-ACID ABC TRANSPORTER PERMEASE PROTEIN YHDX-RELATED"/>
    <property type="match status" value="1"/>
</dbReference>
<proteinExistence type="inferred from homology"/>
<keyword evidence="7 9" id="KW-1133">Transmembrane helix</keyword>
<dbReference type="GO" id="GO:0043190">
    <property type="term" value="C:ATP-binding cassette (ABC) transporter complex"/>
    <property type="evidence" value="ECO:0007669"/>
    <property type="project" value="InterPro"/>
</dbReference>
<sequence>MTSVKTISRGSDGGFWRNPKRRAQAFQITLGLALFLFLCGISANTAANLGKLNQQLSFGFLGRSAGFEISQTLIPYKSVSTYGRALVVGLANTVLVSVLGIVAATVLGFTVGIMGLSKNWIVSRMAAAYIEFFRNIPLLLQVFVWYSVVIVQTLPSPREAWTVFGYAYISNRGLMIPSLSGAPDKGAVIWLLGAIALAWVAILIISGLVHPEEGAKTKTGLRLSLLFLAIGALLVLVMGRPFELEAPTKTAFSFSGGITIIPELIALLLALSVYMATYIAEAVRAGVMAVNRGQVEAAAALGLGPLRTTRLIVVPQAMRIIIPPLSTTYLGLIKNSSLAVAIGYPDLVATGGTILNQTGKAIEIVTIWMVVYLSLSLATSLLMNWFNANSKLVER</sequence>
<organism evidence="11 12">
    <name type="scientific">Rhizobium fabae</name>
    <dbReference type="NCBI Taxonomy" id="573179"/>
    <lineage>
        <taxon>Bacteria</taxon>
        <taxon>Pseudomonadati</taxon>
        <taxon>Pseudomonadota</taxon>
        <taxon>Alphaproteobacteria</taxon>
        <taxon>Hyphomicrobiales</taxon>
        <taxon>Rhizobiaceae</taxon>
        <taxon>Rhizobium/Agrobacterium group</taxon>
        <taxon>Rhizobium</taxon>
    </lineage>
</organism>
<evidence type="ECO:0000256" key="3">
    <source>
        <dbReference type="ARBA" id="ARBA00022448"/>
    </source>
</evidence>
<dbReference type="InterPro" id="IPR010065">
    <property type="entry name" value="AA_ABC_transptr_permease_3TM"/>
</dbReference>
<feature type="transmembrane region" description="Helical" evidence="9">
    <location>
        <begin position="94"/>
        <end position="116"/>
    </location>
</feature>
<feature type="transmembrane region" description="Helical" evidence="9">
    <location>
        <begin position="365"/>
        <end position="386"/>
    </location>
</feature>
<evidence type="ECO:0000256" key="8">
    <source>
        <dbReference type="ARBA" id="ARBA00023136"/>
    </source>
</evidence>
<keyword evidence="5 9" id="KW-0812">Transmembrane</keyword>
<reference evidence="11 12" key="1">
    <citation type="submission" date="2020-08" db="EMBL/GenBank/DDBJ databases">
        <title>Genomic Encyclopedia of Type Strains, Phase IV (KMG-IV): sequencing the most valuable type-strain genomes for metagenomic binning, comparative biology and taxonomic classification.</title>
        <authorList>
            <person name="Goeker M."/>
        </authorList>
    </citation>
    <scope>NUCLEOTIDE SEQUENCE [LARGE SCALE GENOMIC DNA]</scope>
    <source>
        <strain evidence="11 12">DSM 19331</strain>
    </source>
</reference>
<name>A0A7W6FI44_9HYPH</name>
<dbReference type="PANTHER" id="PTHR30614">
    <property type="entry name" value="MEMBRANE COMPONENT OF AMINO ACID ABC TRANSPORTER"/>
    <property type="match status" value="1"/>
</dbReference>
<comment type="subcellular location">
    <subcellularLocation>
        <location evidence="1">Cell inner membrane</location>
        <topology evidence="1">Multi-pass membrane protein</topology>
    </subcellularLocation>
    <subcellularLocation>
        <location evidence="9">Cell membrane</location>
        <topology evidence="9">Multi-pass membrane protein</topology>
    </subcellularLocation>
</comment>
<feature type="transmembrane region" description="Helical" evidence="9">
    <location>
        <begin position="221"/>
        <end position="239"/>
    </location>
</feature>
<evidence type="ECO:0000256" key="7">
    <source>
        <dbReference type="ARBA" id="ARBA00022989"/>
    </source>
</evidence>
<dbReference type="EMBL" id="JACIDG010000004">
    <property type="protein sequence ID" value="MBB3914540.1"/>
    <property type="molecule type" value="Genomic_DNA"/>
</dbReference>
<evidence type="ECO:0000256" key="4">
    <source>
        <dbReference type="ARBA" id="ARBA00022475"/>
    </source>
</evidence>
<gene>
    <name evidence="11" type="ORF">GGQ65_001822</name>
</gene>
<evidence type="ECO:0000256" key="9">
    <source>
        <dbReference type="RuleBase" id="RU363032"/>
    </source>
</evidence>
<evidence type="ECO:0000256" key="5">
    <source>
        <dbReference type="ARBA" id="ARBA00022692"/>
    </source>
</evidence>
<dbReference type="NCBIfam" id="TIGR01726">
    <property type="entry name" value="HEQRo_perm_3TM"/>
    <property type="match status" value="1"/>
</dbReference>
<dbReference type="GO" id="GO:0022857">
    <property type="term" value="F:transmembrane transporter activity"/>
    <property type="evidence" value="ECO:0007669"/>
    <property type="project" value="InterPro"/>
</dbReference>
<comment type="caution">
    <text evidence="11">The sequence shown here is derived from an EMBL/GenBank/DDBJ whole genome shotgun (WGS) entry which is preliminary data.</text>
</comment>
<keyword evidence="6" id="KW-0029">Amino-acid transport</keyword>
<dbReference type="InterPro" id="IPR000515">
    <property type="entry name" value="MetI-like"/>
</dbReference>
<evidence type="ECO:0000313" key="12">
    <source>
        <dbReference type="Proteomes" id="UP000545490"/>
    </source>
</evidence>
<feature type="transmembrane region" description="Helical" evidence="9">
    <location>
        <begin position="251"/>
        <end position="274"/>
    </location>
</feature>
<evidence type="ECO:0000256" key="1">
    <source>
        <dbReference type="ARBA" id="ARBA00004429"/>
    </source>
</evidence>
<comment type="similarity">
    <text evidence="2">Belongs to the binding-protein-dependent transport system permease family. HisMQ subfamily.</text>
</comment>
<dbReference type="InterPro" id="IPR043429">
    <property type="entry name" value="ArtM/GltK/GlnP/TcyL/YhdX-like"/>
</dbReference>
<dbReference type="Pfam" id="PF00528">
    <property type="entry name" value="BPD_transp_1"/>
    <property type="match status" value="1"/>
</dbReference>
<keyword evidence="3 9" id="KW-0813">Transport</keyword>
<dbReference type="InterPro" id="IPR035906">
    <property type="entry name" value="MetI-like_sf"/>
</dbReference>
<evidence type="ECO:0000313" key="11">
    <source>
        <dbReference type="EMBL" id="MBB3914540.1"/>
    </source>
</evidence>
<dbReference type="RefSeq" id="WP_245434816.1">
    <property type="nucleotide sequence ID" value="NZ_JACIDG010000004.1"/>
</dbReference>
<feature type="domain" description="ABC transmembrane type-1" evidence="10">
    <location>
        <begin position="90"/>
        <end position="383"/>
    </location>
</feature>
<keyword evidence="8 9" id="KW-0472">Membrane</keyword>